<keyword evidence="7" id="KW-1185">Reference proteome</keyword>
<keyword evidence="2" id="KW-0456">Lyase</keyword>
<evidence type="ECO:0000256" key="2">
    <source>
        <dbReference type="ARBA" id="ARBA00023239"/>
    </source>
</evidence>
<dbReference type="Proteomes" id="UP000663828">
    <property type="component" value="Unassembled WGS sequence"/>
</dbReference>
<dbReference type="GO" id="GO:0005737">
    <property type="term" value="C:cytoplasm"/>
    <property type="evidence" value="ECO:0007669"/>
    <property type="project" value="TreeGrafter"/>
</dbReference>
<protein>
    <recommendedName>
        <fullName evidence="1">glutathione-specific gamma-glutamylcyclotransferase</fullName>
        <ecNumber evidence="1">4.3.2.7</ecNumber>
    </recommendedName>
    <alternativeName>
        <fullName evidence="3">Cation transport regulator-like protein 2</fullName>
    </alternativeName>
</protein>
<reference evidence="5" key="1">
    <citation type="submission" date="2021-02" db="EMBL/GenBank/DDBJ databases">
        <authorList>
            <person name="Nowell W R."/>
        </authorList>
    </citation>
    <scope>NUCLEOTIDE SEQUENCE</scope>
</reference>
<name>A0A814X506_ADIRI</name>
<dbReference type="AlphaFoldDB" id="A0A814X506"/>
<organism evidence="5 8">
    <name type="scientific">Adineta ricciae</name>
    <name type="common">Rotifer</name>
    <dbReference type="NCBI Taxonomy" id="249248"/>
    <lineage>
        <taxon>Eukaryota</taxon>
        <taxon>Metazoa</taxon>
        <taxon>Spiralia</taxon>
        <taxon>Gnathifera</taxon>
        <taxon>Rotifera</taxon>
        <taxon>Eurotatoria</taxon>
        <taxon>Bdelloidea</taxon>
        <taxon>Adinetida</taxon>
        <taxon>Adinetidae</taxon>
        <taxon>Adineta</taxon>
    </lineage>
</organism>
<evidence type="ECO:0000313" key="6">
    <source>
        <dbReference type="EMBL" id="CAF1314032.1"/>
    </source>
</evidence>
<comment type="caution">
    <text evidence="5">The sequence shown here is derived from an EMBL/GenBank/DDBJ whole genome shotgun (WGS) entry which is preliminary data.</text>
</comment>
<comment type="function">
    <text evidence="4">Catalyzes the cleavage of glutathione into 5-oxo-L-proline and a Cys-Gly dipeptide. Acts specifically on glutathione, but not on other gamma-glutamyl peptides.</text>
</comment>
<dbReference type="PANTHER" id="PTHR12192:SF2">
    <property type="entry name" value="GLUTATHIONE-SPECIFIC GAMMA-GLUTAMYLCYCLOTRANSFERASE 2"/>
    <property type="match status" value="1"/>
</dbReference>
<dbReference type="EMBL" id="CAJNOR010002579">
    <property type="protein sequence ID" value="CAF1314032.1"/>
    <property type="molecule type" value="Genomic_DNA"/>
</dbReference>
<evidence type="ECO:0000256" key="1">
    <source>
        <dbReference type="ARBA" id="ARBA00012344"/>
    </source>
</evidence>
<dbReference type="InterPro" id="IPR006840">
    <property type="entry name" value="ChaC"/>
</dbReference>
<dbReference type="OrthoDB" id="1933483at2759"/>
<dbReference type="Pfam" id="PF04752">
    <property type="entry name" value="ChaC"/>
    <property type="match status" value="1"/>
</dbReference>
<dbReference type="GO" id="GO:0061928">
    <property type="term" value="F:glutathione specific gamma-glutamylcyclotransferase activity"/>
    <property type="evidence" value="ECO:0007669"/>
    <property type="project" value="UniProtKB-EC"/>
</dbReference>
<dbReference type="PANTHER" id="PTHR12192">
    <property type="entry name" value="CATION TRANSPORT PROTEIN CHAC-RELATED"/>
    <property type="match status" value="1"/>
</dbReference>
<evidence type="ECO:0000313" key="8">
    <source>
        <dbReference type="Proteomes" id="UP000663852"/>
    </source>
</evidence>
<accession>A0A814X506</accession>
<dbReference type="Proteomes" id="UP000663852">
    <property type="component" value="Unassembled WGS sequence"/>
</dbReference>
<gene>
    <name evidence="5" type="ORF">EDS130_LOCUS25891</name>
    <name evidence="6" type="ORF">XAT740_LOCUS29542</name>
</gene>
<evidence type="ECO:0000256" key="3">
    <source>
        <dbReference type="ARBA" id="ARBA00043195"/>
    </source>
</evidence>
<proteinExistence type="predicted"/>
<evidence type="ECO:0000256" key="4">
    <source>
        <dbReference type="ARBA" id="ARBA00045227"/>
    </source>
</evidence>
<evidence type="ECO:0000313" key="7">
    <source>
        <dbReference type="Proteomes" id="UP000663828"/>
    </source>
</evidence>
<sequence>MVDVVQLHQSLQLLNGLDESTRNIIVESIERNNQISVFAYGSLLWNPIKDAEMEHDCILQDYEKGFFCEDFIYRGTFERRGLTLGLKEEPDSRVHGALLIAKDDKIIDFVEAFVERETPATQDGRVMDIYKYDFVKVTRSADGTPEYALTCIVNEESEFCVDIPETIEGQVSRMSQAEGRNGTNFEYLFSLAAKYKELKIKDTFTPTLDELCERARSYQ</sequence>
<evidence type="ECO:0000313" key="5">
    <source>
        <dbReference type="EMBL" id="CAF1211068.1"/>
    </source>
</evidence>
<dbReference type="GO" id="GO:0006751">
    <property type="term" value="P:glutathione catabolic process"/>
    <property type="evidence" value="ECO:0007669"/>
    <property type="project" value="InterPro"/>
</dbReference>
<dbReference type="EMBL" id="CAJNOJ010000154">
    <property type="protein sequence ID" value="CAF1211068.1"/>
    <property type="molecule type" value="Genomic_DNA"/>
</dbReference>
<dbReference type="EC" id="4.3.2.7" evidence="1"/>